<evidence type="ECO:0000256" key="1">
    <source>
        <dbReference type="ARBA" id="ARBA00010879"/>
    </source>
</evidence>
<keyword evidence="12" id="KW-1185">Reference proteome</keyword>
<dbReference type="InterPro" id="IPR041577">
    <property type="entry name" value="RT_RNaseH_2"/>
</dbReference>
<evidence type="ECO:0000259" key="9">
    <source>
        <dbReference type="PROSITE" id="PS50175"/>
    </source>
</evidence>
<dbReference type="Gene3D" id="3.30.70.270">
    <property type="match status" value="2"/>
</dbReference>
<dbReference type="PANTHER" id="PTHR37984:SF5">
    <property type="entry name" value="PROTEIN NYNRIN-LIKE"/>
    <property type="match status" value="1"/>
</dbReference>
<dbReference type="PROSITE" id="PS50175">
    <property type="entry name" value="ASP_PROT_RETROV"/>
    <property type="match status" value="1"/>
</dbReference>
<dbReference type="InterPro" id="IPR018061">
    <property type="entry name" value="Retropepsins"/>
</dbReference>
<evidence type="ECO:0000256" key="8">
    <source>
        <dbReference type="ARBA" id="ARBA00023268"/>
    </source>
</evidence>
<evidence type="ECO:0000256" key="5">
    <source>
        <dbReference type="ARBA" id="ARBA00022722"/>
    </source>
</evidence>
<proteinExistence type="inferred from homology"/>
<keyword evidence="7" id="KW-0378">Hydrolase</keyword>
<evidence type="ECO:0000256" key="2">
    <source>
        <dbReference type="ARBA" id="ARBA00012180"/>
    </source>
</evidence>
<evidence type="ECO:0000256" key="4">
    <source>
        <dbReference type="ARBA" id="ARBA00022695"/>
    </source>
</evidence>
<dbReference type="Gene3D" id="3.10.10.10">
    <property type="entry name" value="HIV Type 1 Reverse Transcriptase, subunit A, domain 1"/>
    <property type="match status" value="1"/>
</dbReference>
<dbReference type="PANTHER" id="PTHR37984">
    <property type="entry name" value="PROTEIN CBG26694"/>
    <property type="match status" value="1"/>
</dbReference>
<feature type="domain" description="Reverse transcriptase" evidence="10">
    <location>
        <begin position="189"/>
        <end position="365"/>
    </location>
</feature>
<dbReference type="EMBL" id="JAYMGO010000019">
    <property type="protein sequence ID" value="KAL1255542.1"/>
    <property type="molecule type" value="Genomic_DNA"/>
</dbReference>
<dbReference type="Pfam" id="PF00078">
    <property type="entry name" value="RVT_1"/>
    <property type="match status" value="1"/>
</dbReference>
<evidence type="ECO:0000256" key="6">
    <source>
        <dbReference type="ARBA" id="ARBA00022759"/>
    </source>
</evidence>
<reference evidence="11 12" key="1">
    <citation type="submission" date="2023-09" db="EMBL/GenBank/DDBJ databases">
        <authorList>
            <person name="Wang M."/>
        </authorList>
    </citation>
    <scope>NUCLEOTIDE SEQUENCE [LARGE SCALE GENOMIC DNA]</scope>
    <source>
        <strain evidence="11">GT-2023</strain>
        <tissue evidence="11">Liver</tissue>
    </source>
</reference>
<feature type="domain" description="Peptidase A2" evidence="9">
    <location>
        <begin position="36"/>
        <end position="113"/>
    </location>
</feature>
<dbReference type="Pfam" id="PF17919">
    <property type="entry name" value="RT_RNaseH_2"/>
    <property type="match status" value="1"/>
</dbReference>
<keyword evidence="5" id="KW-0540">Nuclease</keyword>
<gene>
    <name evidence="11" type="ORF">QQF64_013603</name>
</gene>
<dbReference type="CDD" id="cd01647">
    <property type="entry name" value="RT_LTR"/>
    <property type="match status" value="1"/>
</dbReference>
<evidence type="ECO:0000313" key="12">
    <source>
        <dbReference type="Proteomes" id="UP001558613"/>
    </source>
</evidence>
<dbReference type="CDD" id="cd09274">
    <property type="entry name" value="RNase_HI_RT_Ty3"/>
    <property type="match status" value="1"/>
</dbReference>
<sequence length="534" mass="59423">MSHEEHESDIPFLGTVSAEQSDAPWLIKMKVNDSAVLFKVDTGADVTVVSEELFKEGNFGKLQNTSKILLGPGHDALKVKGMCTVKISTKSKTTTQEMFVISGLKMALLGRPAIHALGIILRIDTVNFSSLDSVKKQFPDLFQSLGKMQGEYVISLKPDAKPFSLSTPRRIPLALMSKVKQELEQMENQGVITRVEQPTDWCAGMVVVPKPSGAVRICVDLTKLNNAVNMERYILPSVEHSLGQLKGAKVFSKLDANSGFWQIPLSQNSALLTTFITPFGRFCFNRLCFGISSAPEHFQKRMSQMLEGLEGVLCHMDDILVFGASQTEHDQRLFAVLQKLQKGGVTLNQKCEFSKRSAKFLGQILDESGVHADPEKVRAIRHVGEPTNTTEMRRFMGMINHLGKFLPNLAEKTQPLRDLLQKKNVWSWGEAQQRAFENIKQDLSTPPGLALYDLKASTVVSVDASSYGLGAVLLQMQDDKQLKPIAYASRALTNTERKYAQIEKEALAVTWACERFSDFLVGLSFHIETWVLKT</sequence>
<comment type="similarity">
    <text evidence="1">Belongs to the beta type-B retroviral polymerase family. HERV class-II K(HML-2) pol subfamily.</text>
</comment>
<dbReference type="SUPFAM" id="SSF50630">
    <property type="entry name" value="Acid proteases"/>
    <property type="match status" value="1"/>
</dbReference>
<dbReference type="InterPro" id="IPR000477">
    <property type="entry name" value="RT_dom"/>
</dbReference>
<dbReference type="InterPro" id="IPR001995">
    <property type="entry name" value="Peptidase_A2_cat"/>
</dbReference>
<dbReference type="PROSITE" id="PS50878">
    <property type="entry name" value="RT_POL"/>
    <property type="match status" value="1"/>
</dbReference>
<dbReference type="Gene3D" id="2.40.70.10">
    <property type="entry name" value="Acid Proteases"/>
    <property type="match status" value="1"/>
</dbReference>
<name>A0ABR3LRM6_9TELE</name>
<evidence type="ECO:0000313" key="11">
    <source>
        <dbReference type="EMBL" id="KAL1255542.1"/>
    </source>
</evidence>
<keyword evidence="6" id="KW-0255">Endonuclease</keyword>
<keyword evidence="4" id="KW-0548">Nucleotidyltransferase</keyword>
<dbReference type="InterPro" id="IPR021109">
    <property type="entry name" value="Peptidase_aspartic_dom_sf"/>
</dbReference>
<keyword evidence="8" id="KW-0511">Multifunctional enzyme</keyword>
<dbReference type="InterPro" id="IPR050951">
    <property type="entry name" value="Retrovirus_Pol_polyprotein"/>
</dbReference>
<dbReference type="InterPro" id="IPR043128">
    <property type="entry name" value="Rev_trsase/Diguanyl_cyclase"/>
</dbReference>
<dbReference type="SUPFAM" id="SSF56672">
    <property type="entry name" value="DNA/RNA polymerases"/>
    <property type="match status" value="1"/>
</dbReference>
<dbReference type="Proteomes" id="UP001558613">
    <property type="component" value="Unassembled WGS sequence"/>
</dbReference>
<evidence type="ECO:0000256" key="3">
    <source>
        <dbReference type="ARBA" id="ARBA00022679"/>
    </source>
</evidence>
<protein>
    <recommendedName>
        <fullName evidence="2">ribonuclease H</fullName>
        <ecNumber evidence="2">3.1.26.4</ecNumber>
    </recommendedName>
</protein>
<dbReference type="EC" id="3.1.26.4" evidence="2"/>
<comment type="caution">
    <text evidence="11">The sequence shown here is derived from an EMBL/GenBank/DDBJ whole genome shotgun (WGS) entry which is preliminary data.</text>
</comment>
<keyword evidence="3" id="KW-0808">Transferase</keyword>
<evidence type="ECO:0000259" key="10">
    <source>
        <dbReference type="PROSITE" id="PS50878"/>
    </source>
</evidence>
<accession>A0ABR3LRM6</accession>
<dbReference type="InterPro" id="IPR043502">
    <property type="entry name" value="DNA/RNA_pol_sf"/>
</dbReference>
<organism evidence="11 12">
    <name type="scientific">Cirrhinus molitorella</name>
    <name type="common">mud carp</name>
    <dbReference type="NCBI Taxonomy" id="172907"/>
    <lineage>
        <taxon>Eukaryota</taxon>
        <taxon>Metazoa</taxon>
        <taxon>Chordata</taxon>
        <taxon>Craniata</taxon>
        <taxon>Vertebrata</taxon>
        <taxon>Euteleostomi</taxon>
        <taxon>Actinopterygii</taxon>
        <taxon>Neopterygii</taxon>
        <taxon>Teleostei</taxon>
        <taxon>Ostariophysi</taxon>
        <taxon>Cypriniformes</taxon>
        <taxon>Cyprinidae</taxon>
        <taxon>Labeoninae</taxon>
        <taxon>Labeonini</taxon>
        <taxon>Cirrhinus</taxon>
    </lineage>
</organism>
<dbReference type="Pfam" id="PF00077">
    <property type="entry name" value="RVP"/>
    <property type="match status" value="1"/>
</dbReference>
<evidence type="ECO:0000256" key="7">
    <source>
        <dbReference type="ARBA" id="ARBA00022801"/>
    </source>
</evidence>